<name>A0A9W7GGI6_9STRA</name>
<evidence type="ECO:0000256" key="2">
    <source>
        <dbReference type="ARBA" id="ARBA00006190"/>
    </source>
</evidence>
<protein>
    <submittedName>
        <fullName evidence="8">Uncharacterized protein</fullName>
    </submittedName>
</protein>
<dbReference type="GO" id="GO:0006900">
    <property type="term" value="P:vesicle budding from membrane"/>
    <property type="evidence" value="ECO:0007669"/>
    <property type="project" value="TreeGrafter"/>
</dbReference>
<proteinExistence type="inferred from homology"/>
<dbReference type="GO" id="GO:0000815">
    <property type="term" value="C:ESCRT III complex"/>
    <property type="evidence" value="ECO:0007669"/>
    <property type="project" value="TreeGrafter"/>
</dbReference>
<evidence type="ECO:0000256" key="3">
    <source>
        <dbReference type="ARBA" id="ARBA00022448"/>
    </source>
</evidence>
<dbReference type="Proteomes" id="UP001165065">
    <property type="component" value="Unassembled WGS sequence"/>
</dbReference>
<dbReference type="InterPro" id="IPR005024">
    <property type="entry name" value="Snf7_fam"/>
</dbReference>
<organism evidence="8 9">
    <name type="scientific">Triparma columacea</name>
    <dbReference type="NCBI Taxonomy" id="722753"/>
    <lineage>
        <taxon>Eukaryota</taxon>
        <taxon>Sar</taxon>
        <taxon>Stramenopiles</taxon>
        <taxon>Ochrophyta</taxon>
        <taxon>Bolidophyceae</taxon>
        <taxon>Parmales</taxon>
        <taxon>Triparmaceae</taxon>
        <taxon>Triparma</taxon>
    </lineage>
</organism>
<evidence type="ECO:0000313" key="9">
    <source>
        <dbReference type="Proteomes" id="UP001165065"/>
    </source>
</evidence>
<keyword evidence="6" id="KW-0472">Membrane</keyword>
<dbReference type="PANTHER" id="PTHR22761">
    <property type="entry name" value="CHARGED MULTIVESICULAR BODY PROTEIN"/>
    <property type="match status" value="1"/>
</dbReference>
<comment type="similarity">
    <text evidence="2">Belongs to the SNF7 family.</text>
</comment>
<dbReference type="EMBL" id="BRYA01001462">
    <property type="protein sequence ID" value="GMI43829.1"/>
    <property type="molecule type" value="Genomic_DNA"/>
</dbReference>
<dbReference type="OrthoDB" id="441172at2759"/>
<dbReference type="GO" id="GO:0032511">
    <property type="term" value="P:late endosome to vacuole transport via multivesicular body sorting pathway"/>
    <property type="evidence" value="ECO:0007669"/>
    <property type="project" value="TreeGrafter"/>
</dbReference>
<gene>
    <name evidence="8" type="ORF">TrCOL_g4038</name>
</gene>
<dbReference type="Pfam" id="PF03357">
    <property type="entry name" value="Snf7"/>
    <property type="match status" value="1"/>
</dbReference>
<keyword evidence="9" id="KW-1185">Reference proteome</keyword>
<comment type="subcellular location">
    <subcellularLocation>
        <location evidence="1">Endosome membrane</location>
    </subcellularLocation>
</comment>
<evidence type="ECO:0000256" key="4">
    <source>
        <dbReference type="ARBA" id="ARBA00022753"/>
    </source>
</evidence>
<evidence type="ECO:0000256" key="1">
    <source>
        <dbReference type="ARBA" id="ARBA00004608"/>
    </source>
</evidence>
<keyword evidence="5" id="KW-0653">Protein transport</keyword>
<dbReference type="GO" id="GO:0015031">
    <property type="term" value="P:protein transport"/>
    <property type="evidence" value="ECO:0007669"/>
    <property type="project" value="UniProtKB-KW"/>
</dbReference>
<evidence type="ECO:0000256" key="7">
    <source>
        <dbReference type="SAM" id="MobiDB-lite"/>
    </source>
</evidence>
<dbReference type="PANTHER" id="PTHR22761:SF5">
    <property type="entry name" value="CHARGED MULTIVESICULAR BODY PROTEIN 6"/>
    <property type="match status" value="1"/>
</dbReference>
<feature type="compositionally biased region" description="Basic and acidic residues" evidence="7">
    <location>
        <begin position="116"/>
        <end position="134"/>
    </location>
</feature>
<sequence length="172" mass="19659">MKEGRKDRALLVLRFRKKKLKESDAVSAQLLRVLEMVSTINWQTEQASILSSLAKGKDMLKKMHEEYSVDDVMDLMEEIQEQNENESRIGEILGRGVSLDTVDDEECMGELEEMEREMGIGREDEKEEEVKGEEIDMPDAPMGMLTDMPEVPKGRVGEKERERGENREAVPG</sequence>
<dbReference type="AlphaFoldDB" id="A0A9W7GGI6"/>
<feature type="compositionally biased region" description="Basic and acidic residues" evidence="7">
    <location>
        <begin position="150"/>
        <end position="172"/>
    </location>
</feature>
<dbReference type="GO" id="GO:0005771">
    <property type="term" value="C:multivesicular body"/>
    <property type="evidence" value="ECO:0007669"/>
    <property type="project" value="TreeGrafter"/>
</dbReference>
<evidence type="ECO:0000256" key="5">
    <source>
        <dbReference type="ARBA" id="ARBA00022927"/>
    </source>
</evidence>
<reference evidence="9" key="1">
    <citation type="journal article" date="2023" name="Commun. Biol.">
        <title>Genome analysis of Parmales, the sister group of diatoms, reveals the evolutionary specialization of diatoms from phago-mixotrophs to photoautotrophs.</title>
        <authorList>
            <person name="Ban H."/>
            <person name="Sato S."/>
            <person name="Yoshikawa S."/>
            <person name="Yamada K."/>
            <person name="Nakamura Y."/>
            <person name="Ichinomiya M."/>
            <person name="Sato N."/>
            <person name="Blanc-Mathieu R."/>
            <person name="Endo H."/>
            <person name="Kuwata A."/>
            <person name="Ogata H."/>
        </authorList>
    </citation>
    <scope>NUCLEOTIDE SEQUENCE [LARGE SCALE GENOMIC DNA]</scope>
</reference>
<evidence type="ECO:0000256" key="6">
    <source>
        <dbReference type="ARBA" id="ARBA00023136"/>
    </source>
</evidence>
<keyword evidence="4" id="KW-0967">Endosome</keyword>
<keyword evidence="3" id="KW-0813">Transport</keyword>
<feature type="region of interest" description="Disordered" evidence="7">
    <location>
        <begin position="112"/>
        <end position="172"/>
    </location>
</feature>
<evidence type="ECO:0000313" key="8">
    <source>
        <dbReference type="EMBL" id="GMI43829.1"/>
    </source>
</evidence>
<comment type="caution">
    <text evidence="8">The sequence shown here is derived from an EMBL/GenBank/DDBJ whole genome shotgun (WGS) entry which is preliminary data.</text>
</comment>
<accession>A0A9W7GGI6</accession>